<organism evidence="1 2">
    <name type="scientific">Sulfurivirga caldicuralii</name>
    <dbReference type="NCBI Taxonomy" id="364032"/>
    <lineage>
        <taxon>Bacteria</taxon>
        <taxon>Pseudomonadati</taxon>
        <taxon>Pseudomonadota</taxon>
        <taxon>Gammaproteobacteria</taxon>
        <taxon>Thiotrichales</taxon>
        <taxon>Piscirickettsiaceae</taxon>
        <taxon>Sulfurivirga</taxon>
    </lineage>
</organism>
<dbReference type="AlphaFoldDB" id="A0A1N6E525"/>
<proteinExistence type="predicted"/>
<gene>
    <name evidence="1" type="ORF">SAMN05443662_0599</name>
</gene>
<evidence type="ECO:0000313" key="1">
    <source>
        <dbReference type="EMBL" id="SIN78132.1"/>
    </source>
</evidence>
<sequence length="167" mass="19145">MGKKRNKPMERVCDGCTACCDGWVRITIDGQEAWPGHPCPHSTGSGCAIYENRPDDPCRQFWCGWMLPNSPLPDWIKPDEAKVMVLFAKLTWQSLPVDVALPVGKRIPPRALNWLKAFAEREMRPLIWAECIEENGELQKEQLLYAWGPPAFQQAVQQWQAEGRKLW</sequence>
<dbReference type="STRING" id="364032.SAMN05443662_0599"/>
<dbReference type="Proteomes" id="UP000198461">
    <property type="component" value="Unassembled WGS sequence"/>
</dbReference>
<dbReference type="RefSeq" id="WP_234947305.1">
    <property type="nucleotide sequence ID" value="NZ_FSRE01000001.1"/>
</dbReference>
<accession>A0A1N6E525</accession>
<protein>
    <submittedName>
        <fullName evidence="1">Uncharacterized protein</fullName>
    </submittedName>
</protein>
<dbReference type="EMBL" id="FSRE01000001">
    <property type="protein sequence ID" value="SIN78132.1"/>
    <property type="molecule type" value="Genomic_DNA"/>
</dbReference>
<keyword evidence="2" id="KW-1185">Reference proteome</keyword>
<reference evidence="1 2" key="1">
    <citation type="submission" date="2016-11" db="EMBL/GenBank/DDBJ databases">
        <authorList>
            <person name="Jaros S."/>
            <person name="Januszkiewicz K."/>
            <person name="Wedrychowicz H."/>
        </authorList>
    </citation>
    <scope>NUCLEOTIDE SEQUENCE [LARGE SCALE GENOMIC DNA]</scope>
    <source>
        <strain evidence="1 2">DSM 17737</strain>
    </source>
</reference>
<name>A0A1N6E525_9GAMM</name>
<evidence type="ECO:0000313" key="2">
    <source>
        <dbReference type="Proteomes" id="UP000198461"/>
    </source>
</evidence>